<dbReference type="GO" id="GO:0003677">
    <property type="term" value="F:DNA binding"/>
    <property type="evidence" value="ECO:0007669"/>
    <property type="project" value="UniProtKB-KW"/>
</dbReference>
<dbReference type="GO" id="GO:0003700">
    <property type="term" value="F:DNA-binding transcription factor activity"/>
    <property type="evidence" value="ECO:0007669"/>
    <property type="project" value="InterPro"/>
</dbReference>
<dbReference type="GO" id="GO:0005829">
    <property type="term" value="C:cytosol"/>
    <property type="evidence" value="ECO:0007669"/>
    <property type="project" value="TreeGrafter"/>
</dbReference>
<dbReference type="AlphaFoldDB" id="A0A3N1CYI8"/>
<gene>
    <name evidence="6" type="ORF">EDD29_3899</name>
</gene>
<dbReference type="Gene3D" id="3.40.190.10">
    <property type="entry name" value="Periplasmic binding protein-like II"/>
    <property type="match status" value="2"/>
</dbReference>
<keyword evidence="2" id="KW-0805">Transcription regulation</keyword>
<dbReference type="SUPFAM" id="SSF46785">
    <property type="entry name" value="Winged helix' DNA-binding domain"/>
    <property type="match status" value="1"/>
</dbReference>
<dbReference type="InterPro" id="IPR050950">
    <property type="entry name" value="HTH-type_LysR_regulators"/>
</dbReference>
<feature type="domain" description="HTH lysR-type" evidence="5">
    <location>
        <begin position="2"/>
        <end position="59"/>
    </location>
</feature>
<dbReference type="Proteomes" id="UP000272400">
    <property type="component" value="Unassembled WGS sequence"/>
</dbReference>
<keyword evidence="4" id="KW-0804">Transcription</keyword>
<reference evidence="6 7" key="1">
    <citation type="submission" date="2018-11" db="EMBL/GenBank/DDBJ databases">
        <title>Sequencing the genomes of 1000 actinobacteria strains.</title>
        <authorList>
            <person name="Klenk H.-P."/>
        </authorList>
    </citation>
    <scope>NUCLEOTIDE SEQUENCE [LARGE SCALE GENOMIC DNA]</scope>
    <source>
        <strain evidence="6 7">DSM 44254</strain>
    </source>
</reference>
<dbReference type="InterPro" id="IPR005119">
    <property type="entry name" value="LysR_subst-bd"/>
</dbReference>
<dbReference type="InterPro" id="IPR000847">
    <property type="entry name" value="LysR_HTH_N"/>
</dbReference>
<dbReference type="Pfam" id="PF00126">
    <property type="entry name" value="HTH_1"/>
    <property type="match status" value="1"/>
</dbReference>
<dbReference type="EMBL" id="RJKE01000001">
    <property type="protein sequence ID" value="ROO86335.1"/>
    <property type="molecule type" value="Genomic_DNA"/>
</dbReference>
<comment type="similarity">
    <text evidence="1">Belongs to the LysR transcriptional regulatory family.</text>
</comment>
<protein>
    <submittedName>
        <fullName evidence="6">DNA-binding transcriptional LysR family regulator</fullName>
    </submittedName>
</protein>
<dbReference type="PROSITE" id="PS50931">
    <property type="entry name" value="HTH_LYSR"/>
    <property type="match status" value="1"/>
</dbReference>
<dbReference type="RefSeq" id="WP_123665742.1">
    <property type="nucleotide sequence ID" value="NZ_RJKE01000001.1"/>
</dbReference>
<dbReference type="Gene3D" id="1.10.10.10">
    <property type="entry name" value="Winged helix-like DNA-binding domain superfamily/Winged helix DNA-binding domain"/>
    <property type="match status" value="1"/>
</dbReference>
<dbReference type="SUPFAM" id="SSF53850">
    <property type="entry name" value="Periplasmic binding protein-like II"/>
    <property type="match status" value="1"/>
</dbReference>
<evidence type="ECO:0000313" key="7">
    <source>
        <dbReference type="Proteomes" id="UP000272400"/>
    </source>
</evidence>
<dbReference type="Pfam" id="PF03466">
    <property type="entry name" value="LysR_substrate"/>
    <property type="match status" value="1"/>
</dbReference>
<evidence type="ECO:0000256" key="3">
    <source>
        <dbReference type="ARBA" id="ARBA00023125"/>
    </source>
</evidence>
<organism evidence="6 7">
    <name type="scientific">Actinocorallia herbida</name>
    <dbReference type="NCBI Taxonomy" id="58109"/>
    <lineage>
        <taxon>Bacteria</taxon>
        <taxon>Bacillati</taxon>
        <taxon>Actinomycetota</taxon>
        <taxon>Actinomycetes</taxon>
        <taxon>Streptosporangiales</taxon>
        <taxon>Thermomonosporaceae</taxon>
        <taxon>Actinocorallia</taxon>
    </lineage>
</organism>
<accession>A0A3N1CYI8</accession>
<evidence type="ECO:0000256" key="4">
    <source>
        <dbReference type="ARBA" id="ARBA00023163"/>
    </source>
</evidence>
<evidence type="ECO:0000256" key="1">
    <source>
        <dbReference type="ARBA" id="ARBA00009437"/>
    </source>
</evidence>
<keyword evidence="7" id="KW-1185">Reference proteome</keyword>
<keyword evidence="3 6" id="KW-0238">DNA-binding</keyword>
<dbReference type="OrthoDB" id="4131546at2"/>
<evidence type="ECO:0000256" key="2">
    <source>
        <dbReference type="ARBA" id="ARBA00023015"/>
    </source>
</evidence>
<evidence type="ECO:0000259" key="5">
    <source>
        <dbReference type="PROSITE" id="PS50931"/>
    </source>
</evidence>
<dbReference type="InterPro" id="IPR036390">
    <property type="entry name" value="WH_DNA-bd_sf"/>
</dbReference>
<proteinExistence type="inferred from homology"/>
<name>A0A3N1CYI8_9ACTN</name>
<sequence length="303" mass="32619">MLDLHRLRLLRELRQRGTLAAVAEALSYSPSAISQQLAQLETETGVVLLERAGRRVRLTEQAEILVRHTEKVLGQLELAEAELAASLREITGRLRIAVFQTAALALIPAAVTELAAAHPGLRLRVRQIDAEEALPALQARDFDLVVGEDYPDESQPRLPGLSWSPLGRDPLRLAVPDSFAVEGLADLAGLPMAMEPDGTVPSRWARSVCRKAGFEADVRFESMDMLLHARLVETGHAASILPDLLWASVPAPSCLLTLPGAPVRTIFTAVREGAERHPAVTACRAALANSLAALRGSLTLDGA</sequence>
<dbReference type="InterPro" id="IPR036388">
    <property type="entry name" value="WH-like_DNA-bd_sf"/>
</dbReference>
<dbReference type="PANTHER" id="PTHR30419:SF8">
    <property type="entry name" value="NITROGEN ASSIMILATION TRANSCRIPTIONAL ACTIVATOR-RELATED"/>
    <property type="match status" value="1"/>
</dbReference>
<evidence type="ECO:0000313" key="6">
    <source>
        <dbReference type="EMBL" id="ROO86335.1"/>
    </source>
</evidence>
<comment type="caution">
    <text evidence="6">The sequence shown here is derived from an EMBL/GenBank/DDBJ whole genome shotgun (WGS) entry which is preliminary data.</text>
</comment>
<dbReference type="PANTHER" id="PTHR30419">
    <property type="entry name" value="HTH-TYPE TRANSCRIPTIONAL REGULATOR YBHD"/>
    <property type="match status" value="1"/>
</dbReference>